<comment type="caution">
    <text evidence="3">The sequence shown here is derived from an EMBL/GenBank/DDBJ whole genome shotgun (WGS) entry which is preliminary data.</text>
</comment>
<accession>A0A830EPK4</accession>
<feature type="region of interest" description="Disordered" evidence="1">
    <location>
        <begin position="139"/>
        <end position="163"/>
    </location>
</feature>
<evidence type="ECO:0000256" key="1">
    <source>
        <dbReference type="SAM" id="MobiDB-lite"/>
    </source>
</evidence>
<dbReference type="AlphaFoldDB" id="A0A830EPK4"/>
<evidence type="ECO:0000313" key="4">
    <source>
        <dbReference type="Proteomes" id="UP000614221"/>
    </source>
</evidence>
<feature type="compositionally biased region" description="Polar residues" evidence="1">
    <location>
        <begin position="146"/>
        <end position="157"/>
    </location>
</feature>
<dbReference type="Pfam" id="PF00293">
    <property type="entry name" value="NUDIX"/>
    <property type="match status" value="1"/>
</dbReference>
<protein>
    <recommendedName>
        <fullName evidence="2">Nudix hydrolase domain-containing protein</fullName>
    </recommendedName>
</protein>
<reference evidence="3" key="1">
    <citation type="journal article" date="2014" name="Int. J. Syst. Evol. Microbiol.">
        <title>Complete genome sequence of Corynebacterium casei LMG S-19264T (=DSM 44701T), isolated from a smear-ripened cheese.</title>
        <authorList>
            <consortium name="US DOE Joint Genome Institute (JGI-PGF)"/>
            <person name="Walter F."/>
            <person name="Albersmeier A."/>
            <person name="Kalinowski J."/>
            <person name="Ruckert C."/>
        </authorList>
    </citation>
    <scope>NUCLEOTIDE SEQUENCE</scope>
    <source>
        <strain evidence="3">JCM 19018</strain>
    </source>
</reference>
<name>A0A830EPK4_9EURY</name>
<evidence type="ECO:0000259" key="2">
    <source>
        <dbReference type="PROSITE" id="PS51462"/>
    </source>
</evidence>
<gene>
    <name evidence="3" type="ORF">GCM10009067_32840</name>
</gene>
<dbReference type="SUPFAM" id="SSF55811">
    <property type="entry name" value="Nudix"/>
    <property type="match status" value="1"/>
</dbReference>
<dbReference type="InterPro" id="IPR000086">
    <property type="entry name" value="NUDIX_hydrolase_dom"/>
</dbReference>
<dbReference type="InterPro" id="IPR015797">
    <property type="entry name" value="NUDIX_hydrolase-like_dom_sf"/>
</dbReference>
<dbReference type="Gene3D" id="3.90.79.10">
    <property type="entry name" value="Nucleoside Triphosphate Pyrophosphohydrolase"/>
    <property type="match status" value="1"/>
</dbReference>
<feature type="domain" description="Nudix hydrolase" evidence="2">
    <location>
        <begin position="7"/>
        <end position="142"/>
    </location>
</feature>
<dbReference type="EMBL" id="BMPD01000006">
    <property type="protein sequence ID" value="GGK77784.1"/>
    <property type="molecule type" value="Genomic_DNA"/>
</dbReference>
<proteinExistence type="predicted"/>
<reference evidence="3" key="2">
    <citation type="submission" date="2020-09" db="EMBL/GenBank/DDBJ databases">
        <authorList>
            <person name="Sun Q."/>
            <person name="Ohkuma M."/>
        </authorList>
    </citation>
    <scope>NUCLEOTIDE SEQUENCE</scope>
    <source>
        <strain evidence="3">JCM 19018</strain>
    </source>
</reference>
<dbReference type="PANTHER" id="PTHR43736">
    <property type="entry name" value="ADP-RIBOSE PYROPHOSPHATASE"/>
    <property type="match status" value="1"/>
</dbReference>
<dbReference type="PROSITE" id="PS51462">
    <property type="entry name" value="NUDIX"/>
    <property type="match status" value="1"/>
</dbReference>
<sequence length="163" mass="18231">MSMKEYSYVVNIDGIVVNDNDYLLIEREADEEHASGALAFPGGKLEAEPGNQNAIENTVSREIHEEVGVTIGDIQYLHSNTFETEDNTSCMNIVMLCEYAGGDAHPRAKDEVADVHWMSYDEIKSHDDVPSFTERFADVAEKNRTQQDGSGESQNSDGFHRRN</sequence>
<dbReference type="PANTHER" id="PTHR43736:SF1">
    <property type="entry name" value="DIHYDRONEOPTERIN TRIPHOSPHATE DIPHOSPHATASE"/>
    <property type="match status" value="1"/>
</dbReference>
<evidence type="ECO:0000313" key="3">
    <source>
        <dbReference type="EMBL" id="GGK77784.1"/>
    </source>
</evidence>
<dbReference type="Proteomes" id="UP000614221">
    <property type="component" value="Unassembled WGS sequence"/>
</dbReference>
<organism evidence="3 4">
    <name type="scientific">Haloarcula sebkhae</name>
    <dbReference type="NCBI Taxonomy" id="932660"/>
    <lineage>
        <taxon>Archaea</taxon>
        <taxon>Methanobacteriati</taxon>
        <taxon>Methanobacteriota</taxon>
        <taxon>Stenosarchaea group</taxon>
        <taxon>Halobacteria</taxon>
        <taxon>Halobacteriales</taxon>
        <taxon>Haloarculaceae</taxon>
        <taxon>Haloarcula</taxon>
    </lineage>
</organism>